<accession>A0A939GJK0</accession>
<proteinExistence type="predicted"/>
<organism evidence="2 3">
    <name type="scientific">Fibrella rubiginis</name>
    <dbReference type="NCBI Taxonomy" id="2817060"/>
    <lineage>
        <taxon>Bacteria</taxon>
        <taxon>Pseudomonadati</taxon>
        <taxon>Bacteroidota</taxon>
        <taxon>Cytophagia</taxon>
        <taxon>Cytophagales</taxon>
        <taxon>Spirosomataceae</taxon>
        <taxon>Fibrella</taxon>
    </lineage>
</organism>
<feature type="transmembrane region" description="Helical" evidence="1">
    <location>
        <begin position="156"/>
        <end position="174"/>
    </location>
</feature>
<dbReference type="Proteomes" id="UP000664034">
    <property type="component" value="Unassembled WGS sequence"/>
</dbReference>
<feature type="transmembrane region" description="Helical" evidence="1">
    <location>
        <begin position="194"/>
        <end position="214"/>
    </location>
</feature>
<evidence type="ECO:0000313" key="3">
    <source>
        <dbReference type="Proteomes" id="UP000664034"/>
    </source>
</evidence>
<name>A0A939GJK0_9BACT</name>
<dbReference type="AlphaFoldDB" id="A0A939GJK0"/>
<evidence type="ECO:0000256" key="1">
    <source>
        <dbReference type="SAM" id="Phobius"/>
    </source>
</evidence>
<gene>
    <name evidence="2" type="ORF">J2I47_15520</name>
</gene>
<feature type="transmembrane region" description="Helical" evidence="1">
    <location>
        <begin position="125"/>
        <end position="144"/>
    </location>
</feature>
<keyword evidence="1" id="KW-0472">Membrane</keyword>
<evidence type="ECO:0000313" key="2">
    <source>
        <dbReference type="EMBL" id="MBO0937965.1"/>
    </source>
</evidence>
<dbReference type="RefSeq" id="WP_207365496.1">
    <property type="nucleotide sequence ID" value="NZ_JAFMYV010000007.1"/>
</dbReference>
<keyword evidence="3" id="KW-1185">Reference proteome</keyword>
<sequence length="230" mass="26336">MPLNPTQIALIDKHLRSDNWLLNRVLIAELTDHYQEAIAMYMAESKTFDEALRAVHTDFGGRKGLLAMEENFELARHKDARRLLSDKLKSYLRWPRLLFTLVVISSVAYLACSPVATYFFDYVPFYARAAAVGHFAILLLVQGYKLIRKRPTLLNRYNFFALYSGYGIIIYAGMWPHLIFDRFETGNFANHHPILSSLTVIAVILYEAAVIDYLDALAQRTARLKTASRA</sequence>
<keyword evidence="1" id="KW-1133">Transmembrane helix</keyword>
<feature type="transmembrane region" description="Helical" evidence="1">
    <location>
        <begin position="97"/>
        <end position="119"/>
    </location>
</feature>
<keyword evidence="1" id="KW-0812">Transmembrane</keyword>
<protein>
    <submittedName>
        <fullName evidence="2">Uncharacterized protein</fullName>
    </submittedName>
</protein>
<reference evidence="2" key="1">
    <citation type="submission" date="2021-03" db="EMBL/GenBank/DDBJ databases">
        <title>Fibrella sp. HMF5335 genome sequencing and assembly.</title>
        <authorList>
            <person name="Kang H."/>
            <person name="Kim H."/>
            <person name="Bae S."/>
            <person name="Joh K."/>
        </authorList>
    </citation>
    <scope>NUCLEOTIDE SEQUENCE</scope>
    <source>
        <strain evidence="2">HMF5335</strain>
    </source>
</reference>
<dbReference type="EMBL" id="JAFMYV010000007">
    <property type="protein sequence ID" value="MBO0937965.1"/>
    <property type="molecule type" value="Genomic_DNA"/>
</dbReference>
<comment type="caution">
    <text evidence="2">The sequence shown here is derived from an EMBL/GenBank/DDBJ whole genome shotgun (WGS) entry which is preliminary data.</text>
</comment>